<dbReference type="SMART" id="SM00862">
    <property type="entry name" value="Trans_reg_C"/>
    <property type="match status" value="1"/>
</dbReference>
<feature type="modified residue" description="4-aspartylphosphate" evidence="4">
    <location>
        <position position="51"/>
    </location>
</feature>
<dbReference type="Pfam" id="PF00072">
    <property type="entry name" value="Response_reg"/>
    <property type="match status" value="1"/>
</dbReference>
<keyword evidence="1" id="KW-0805">Transcription regulation</keyword>
<feature type="domain" description="Response regulatory" evidence="6">
    <location>
        <begin position="2"/>
        <end position="116"/>
    </location>
</feature>
<protein>
    <submittedName>
        <fullName evidence="8">Response regulator transcription factor</fullName>
    </submittedName>
</protein>
<evidence type="ECO:0000256" key="4">
    <source>
        <dbReference type="PROSITE-ProRule" id="PRU00169"/>
    </source>
</evidence>
<accession>A0ABU8WHC5</accession>
<name>A0ABU8WHC5_9BURK</name>
<evidence type="ECO:0000256" key="2">
    <source>
        <dbReference type="ARBA" id="ARBA00023125"/>
    </source>
</evidence>
<dbReference type="Gene3D" id="1.10.10.10">
    <property type="entry name" value="Winged helix-like DNA-binding domain superfamily/Winged helix DNA-binding domain"/>
    <property type="match status" value="1"/>
</dbReference>
<dbReference type="EMBL" id="JBBKZT010000004">
    <property type="protein sequence ID" value="MEJ8846921.1"/>
    <property type="molecule type" value="Genomic_DNA"/>
</dbReference>
<evidence type="ECO:0000313" key="8">
    <source>
        <dbReference type="EMBL" id="MEJ8846921.1"/>
    </source>
</evidence>
<organism evidence="8 9">
    <name type="scientific">Variovorax rhizosphaerae</name>
    <dbReference type="NCBI Taxonomy" id="1836200"/>
    <lineage>
        <taxon>Bacteria</taxon>
        <taxon>Pseudomonadati</taxon>
        <taxon>Pseudomonadota</taxon>
        <taxon>Betaproteobacteria</taxon>
        <taxon>Burkholderiales</taxon>
        <taxon>Comamonadaceae</taxon>
        <taxon>Variovorax</taxon>
    </lineage>
</organism>
<evidence type="ECO:0000313" key="9">
    <source>
        <dbReference type="Proteomes" id="UP001385892"/>
    </source>
</evidence>
<dbReference type="SUPFAM" id="SSF52172">
    <property type="entry name" value="CheY-like"/>
    <property type="match status" value="1"/>
</dbReference>
<keyword evidence="3" id="KW-0804">Transcription</keyword>
<dbReference type="PROSITE" id="PS51755">
    <property type="entry name" value="OMPR_PHOB"/>
    <property type="match status" value="1"/>
</dbReference>
<feature type="DNA-binding region" description="OmpR/PhoB-type" evidence="5">
    <location>
        <begin position="124"/>
        <end position="218"/>
    </location>
</feature>
<dbReference type="InterPro" id="IPR036388">
    <property type="entry name" value="WH-like_DNA-bd_sf"/>
</dbReference>
<dbReference type="Gene3D" id="6.10.250.690">
    <property type="match status" value="1"/>
</dbReference>
<dbReference type="RefSeq" id="WP_340342072.1">
    <property type="nucleotide sequence ID" value="NZ_JBBKZT010000004.1"/>
</dbReference>
<proteinExistence type="predicted"/>
<sequence length="220" mass="24307">MRALLVEDDEMIGRSLRQALEGAGWSVDWVRDGPLAQSALDDGDYTCVLLDLGLPGRDGAEVLRRARESGDATPVLVLTARGDIEDRIHVLDLGADDYLQKPFAFRELLARMRAIVRRRDGAAHSLIGSGALQLDLTTREVLQNGVREMLTAREFALLHALLERPGAILSREQLENRIYGWGEEVTSNAVDVLIHGMRRKIGPDAIRNVRGLGWRVAVPA</sequence>
<dbReference type="SMART" id="SM00448">
    <property type="entry name" value="REC"/>
    <property type="match status" value="1"/>
</dbReference>
<evidence type="ECO:0000256" key="1">
    <source>
        <dbReference type="ARBA" id="ARBA00023015"/>
    </source>
</evidence>
<dbReference type="PANTHER" id="PTHR48111">
    <property type="entry name" value="REGULATOR OF RPOS"/>
    <property type="match status" value="1"/>
</dbReference>
<gene>
    <name evidence="8" type="ORF">WKW82_09690</name>
</gene>
<dbReference type="Proteomes" id="UP001385892">
    <property type="component" value="Unassembled WGS sequence"/>
</dbReference>
<evidence type="ECO:0000256" key="3">
    <source>
        <dbReference type="ARBA" id="ARBA00023163"/>
    </source>
</evidence>
<dbReference type="InterPro" id="IPR039420">
    <property type="entry name" value="WalR-like"/>
</dbReference>
<feature type="domain" description="OmpR/PhoB-type" evidence="7">
    <location>
        <begin position="124"/>
        <end position="218"/>
    </location>
</feature>
<evidence type="ECO:0000256" key="5">
    <source>
        <dbReference type="PROSITE-ProRule" id="PRU01091"/>
    </source>
</evidence>
<dbReference type="Pfam" id="PF00486">
    <property type="entry name" value="Trans_reg_C"/>
    <property type="match status" value="1"/>
</dbReference>
<keyword evidence="4" id="KW-0597">Phosphoprotein</keyword>
<dbReference type="PROSITE" id="PS50110">
    <property type="entry name" value="RESPONSE_REGULATORY"/>
    <property type="match status" value="1"/>
</dbReference>
<keyword evidence="2 5" id="KW-0238">DNA-binding</keyword>
<evidence type="ECO:0000259" key="7">
    <source>
        <dbReference type="PROSITE" id="PS51755"/>
    </source>
</evidence>
<dbReference type="CDD" id="cd00383">
    <property type="entry name" value="trans_reg_C"/>
    <property type="match status" value="1"/>
</dbReference>
<reference evidence="8 9" key="1">
    <citation type="submission" date="2024-03" db="EMBL/GenBank/DDBJ databases">
        <title>Novel species of the genus Variovorax.</title>
        <authorList>
            <person name="Liu Q."/>
            <person name="Xin Y.-H."/>
        </authorList>
    </citation>
    <scope>NUCLEOTIDE SEQUENCE [LARGE SCALE GENOMIC DNA]</scope>
    <source>
        <strain evidence="8 9">KACC 18900</strain>
    </source>
</reference>
<comment type="caution">
    <text evidence="8">The sequence shown here is derived from an EMBL/GenBank/DDBJ whole genome shotgun (WGS) entry which is preliminary data.</text>
</comment>
<dbReference type="InterPro" id="IPR011006">
    <property type="entry name" value="CheY-like_superfamily"/>
</dbReference>
<dbReference type="Gene3D" id="3.40.50.2300">
    <property type="match status" value="1"/>
</dbReference>
<dbReference type="CDD" id="cd17624">
    <property type="entry name" value="REC_OmpR_PmrA-like"/>
    <property type="match status" value="1"/>
</dbReference>
<keyword evidence="9" id="KW-1185">Reference proteome</keyword>
<dbReference type="PANTHER" id="PTHR48111:SF67">
    <property type="entry name" value="TRANSCRIPTIONAL REGULATORY PROTEIN TCTD"/>
    <property type="match status" value="1"/>
</dbReference>
<evidence type="ECO:0000259" key="6">
    <source>
        <dbReference type="PROSITE" id="PS50110"/>
    </source>
</evidence>
<dbReference type="InterPro" id="IPR001789">
    <property type="entry name" value="Sig_transdc_resp-reg_receiver"/>
</dbReference>
<dbReference type="InterPro" id="IPR001867">
    <property type="entry name" value="OmpR/PhoB-type_DNA-bd"/>
</dbReference>